<comment type="subcellular location">
    <subcellularLocation>
        <location evidence="3 10">Secreted</location>
    </subcellularLocation>
</comment>
<evidence type="ECO:0000256" key="7">
    <source>
        <dbReference type="ARBA" id="ARBA00022837"/>
    </source>
</evidence>
<keyword evidence="13" id="KW-1185">Reference proteome</keyword>
<dbReference type="EC" id="4.2.2.2" evidence="10"/>
<feature type="compositionally biased region" description="Acidic residues" evidence="11">
    <location>
        <begin position="51"/>
        <end position="125"/>
    </location>
</feature>
<comment type="cofactor">
    <cofactor evidence="2 10">
        <name>Ca(2+)</name>
        <dbReference type="ChEBI" id="CHEBI:29108"/>
    </cofactor>
</comment>
<keyword evidence="5 10" id="KW-0964">Secreted</keyword>
<gene>
    <name evidence="12" type="ORF">SLS53_002449</name>
</gene>
<organism evidence="12 13">
    <name type="scientific">Cytospora paraplurivora</name>
    <dbReference type="NCBI Taxonomy" id="2898453"/>
    <lineage>
        <taxon>Eukaryota</taxon>
        <taxon>Fungi</taxon>
        <taxon>Dikarya</taxon>
        <taxon>Ascomycota</taxon>
        <taxon>Pezizomycotina</taxon>
        <taxon>Sordariomycetes</taxon>
        <taxon>Sordariomycetidae</taxon>
        <taxon>Diaporthales</taxon>
        <taxon>Cytosporaceae</taxon>
        <taxon>Cytospora</taxon>
    </lineage>
</organism>
<name>A0AAN9UE72_9PEZI</name>
<dbReference type="GO" id="GO:0030570">
    <property type="term" value="F:pectate lyase activity"/>
    <property type="evidence" value="ECO:0007669"/>
    <property type="project" value="UniProtKB-UniRule"/>
</dbReference>
<dbReference type="AlphaFoldDB" id="A0AAN9UE72"/>
<dbReference type="GO" id="GO:0045490">
    <property type="term" value="P:pectin catabolic process"/>
    <property type="evidence" value="ECO:0007669"/>
    <property type="project" value="TreeGrafter"/>
</dbReference>
<comment type="caution">
    <text evidence="12">The sequence shown here is derived from an EMBL/GenBank/DDBJ whole genome shotgun (WGS) entry which is preliminary data.</text>
</comment>
<dbReference type="Pfam" id="PF03211">
    <property type="entry name" value="Pectate_lyase"/>
    <property type="match status" value="1"/>
</dbReference>
<evidence type="ECO:0000256" key="3">
    <source>
        <dbReference type="ARBA" id="ARBA00004613"/>
    </source>
</evidence>
<feature type="compositionally biased region" description="Low complexity" evidence="11">
    <location>
        <begin position="127"/>
        <end position="160"/>
    </location>
</feature>
<dbReference type="EMBL" id="JAJSPL020000006">
    <property type="protein sequence ID" value="KAK7746490.1"/>
    <property type="molecule type" value="Genomic_DNA"/>
</dbReference>
<evidence type="ECO:0000256" key="8">
    <source>
        <dbReference type="ARBA" id="ARBA00023239"/>
    </source>
</evidence>
<sequence length="378" mass="38712">MKFNLCAVALAAIALGVTARPATEDFKVNSVVLHHNGEGMVGDLSSRENGADDLGDGEDMDEVEDEDGDKDEDADNDEGEDDDTDPDEDAGEDADDYDDQGTDEDTGDDVDDEAGEDADDQDGDEVTSTATSTGSSYSLTTQMASPSSGSSSGDSLPASAGSTALSAVQTIAAGEVFDGGYVVYDRGVSCTGQVSGGDSDAVFHIEDGGSLSNVIIGPSQIQGVFCLGACTLINVWWSAVCQAAVTVESQGAGETTKISGGGAFGADDQVIQHNGGGTIIISNFTADDFGTLYQSCSNCISMYERHVIIDAVTAISGELLAGINSNYGDSATITNVDISDVDEICEQFDGNDTGDEPASIATGSDGTYCIYSSDVTTA</sequence>
<dbReference type="InterPro" id="IPR011050">
    <property type="entry name" value="Pectin_lyase_fold/virulence"/>
</dbReference>
<evidence type="ECO:0000256" key="5">
    <source>
        <dbReference type="ARBA" id="ARBA00022525"/>
    </source>
</evidence>
<protein>
    <recommendedName>
        <fullName evidence="10">Pectate lyase</fullName>
        <ecNumber evidence="10">4.2.2.2</ecNumber>
    </recommendedName>
</protein>
<dbReference type="InterPro" id="IPR012334">
    <property type="entry name" value="Pectin_lyas_fold"/>
</dbReference>
<evidence type="ECO:0000256" key="10">
    <source>
        <dbReference type="RuleBase" id="RU367009"/>
    </source>
</evidence>
<evidence type="ECO:0000256" key="9">
    <source>
        <dbReference type="ARBA" id="ARBA00025679"/>
    </source>
</evidence>
<dbReference type="PANTHER" id="PTHR33407">
    <property type="entry name" value="PECTATE LYASE F-RELATED"/>
    <property type="match status" value="1"/>
</dbReference>
<feature type="region of interest" description="Disordered" evidence="11">
    <location>
        <begin position="37"/>
        <end position="160"/>
    </location>
</feature>
<keyword evidence="6 10" id="KW-0732">Signal</keyword>
<evidence type="ECO:0000313" key="13">
    <source>
        <dbReference type="Proteomes" id="UP001320245"/>
    </source>
</evidence>
<dbReference type="SUPFAM" id="SSF51126">
    <property type="entry name" value="Pectin lyase-like"/>
    <property type="match status" value="1"/>
</dbReference>
<comment type="function">
    <text evidence="9 10">Pectinolytic enzyme consist of four classes of enzymes: pectin lyase, polygalacturonase, pectin methylesterase and rhamnogalacturonase. Among pectinolytic enzymes, pectin lyase is the most important in depolymerization of pectin, since it cleaves internal glycosidic bonds of highly methylated pectins. Favors pectate, the anion, over pectin, the methyl ester.</text>
</comment>
<comment type="similarity">
    <text evidence="4 10">Belongs to the polysaccharide lyase 3 family.</text>
</comment>
<evidence type="ECO:0000256" key="1">
    <source>
        <dbReference type="ARBA" id="ARBA00000695"/>
    </source>
</evidence>
<reference evidence="12 13" key="1">
    <citation type="journal article" date="2023" name="PLoS ONE">
        <title>Cytospora paraplurivora sp. nov. isolated from orchards with fruit tree decline syndrome in Ontario, Canada.</title>
        <authorList>
            <person name="Ilyukhin E."/>
            <person name="Nguyen H.D.T."/>
            <person name="Castle A.J."/>
            <person name="Ellouze W."/>
        </authorList>
    </citation>
    <scope>NUCLEOTIDE SEQUENCE [LARGE SCALE GENOMIC DNA]</scope>
    <source>
        <strain evidence="12 13">FDS-564</strain>
    </source>
</reference>
<evidence type="ECO:0000256" key="11">
    <source>
        <dbReference type="SAM" id="MobiDB-lite"/>
    </source>
</evidence>
<keyword evidence="8 10" id="KW-0456">Lyase</keyword>
<dbReference type="GO" id="GO:0005576">
    <property type="term" value="C:extracellular region"/>
    <property type="evidence" value="ECO:0007669"/>
    <property type="project" value="UniProtKB-SubCell"/>
</dbReference>
<feature type="signal peptide" evidence="10">
    <location>
        <begin position="1"/>
        <end position="19"/>
    </location>
</feature>
<evidence type="ECO:0000313" key="12">
    <source>
        <dbReference type="EMBL" id="KAK7746490.1"/>
    </source>
</evidence>
<evidence type="ECO:0000256" key="4">
    <source>
        <dbReference type="ARBA" id="ARBA00006463"/>
    </source>
</evidence>
<accession>A0AAN9UE72</accession>
<dbReference type="InterPro" id="IPR004898">
    <property type="entry name" value="Pectate_lyase_PlyH/PlyE-like"/>
</dbReference>
<evidence type="ECO:0000256" key="6">
    <source>
        <dbReference type="ARBA" id="ARBA00022729"/>
    </source>
</evidence>
<dbReference type="Gene3D" id="2.160.20.10">
    <property type="entry name" value="Single-stranded right-handed beta-helix, Pectin lyase-like"/>
    <property type="match status" value="1"/>
</dbReference>
<dbReference type="PANTHER" id="PTHR33407:SF9">
    <property type="entry name" value="PECTATE LYASE F-RELATED"/>
    <property type="match status" value="1"/>
</dbReference>
<keyword evidence="7 10" id="KW-0106">Calcium</keyword>
<comment type="catalytic activity">
    <reaction evidence="1 10">
        <text>Eliminative cleavage of (1-&gt;4)-alpha-D-galacturonan to give oligosaccharides with 4-deoxy-alpha-D-galact-4-enuronosyl groups at their non-reducing ends.</text>
        <dbReference type="EC" id="4.2.2.2"/>
    </reaction>
</comment>
<proteinExistence type="inferred from homology"/>
<evidence type="ECO:0000256" key="2">
    <source>
        <dbReference type="ARBA" id="ARBA00001913"/>
    </source>
</evidence>
<feature type="chain" id="PRO_5042673253" description="Pectate lyase" evidence="10">
    <location>
        <begin position="20"/>
        <end position="378"/>
    </location>
</feature>
<dbReference type="Proteomes" id="UP001320245">
    <property type="component" value="Unassembled WGS sequence"/>
</dbReference>